<dbReference type="AlphaFoldDB" id="A0A1G7Z0U9"/>
<dbReference type="RefSeq" id="WP_091270609.1">
    <property type="nucleotide sequence ID" value="NZ_FNDK01000001.1"/>
</dbReference>
<keyword evidence="2" id="KW-1185">Reference proteome</keyword>
<dbReference type="Proteomes" id="UP000199163">
    <property type="component" value="Unassembled WGS sequence"/>
</dbReference>
<gene>
    <name evidence="1" type="ORF">SAMN05192534_101356</name>
</gene>
<name>A0A1G7Z0U9_9BACI</name>
<proteinExistence type="predicted"/>
<dbReference type="EMBL" id="FNDK01000001">
    <property type="protein sequence ID" value="SDH02398.1"/>
    <property type="molecule type" value="Genomic_DNA"/>
</dbReference>
<evidence type="ECO:0000313" key="2">
    <source>
        <dbReference type="Proteomes" id="UP000199163"/>
    </source>
</evidence>
<protein>
    <submittedName>
        <fullName evidence="1">Uncharacterized protein</fullName>
    </submittedName>
</protein>
<sequence length="62" mass="7728">MMKTLSFLKPKRSWHDYNTFERKIWVQLLNEKTSELRRRFGHSIECYRIAKRYADQQMKYLG</sequence>
<organism evidence="1 2">
    <name type="scientific">Alteribacillus persepolensis</name>
    <dbReference type="NCBI Taxonomy" id="568899"/>
    <lineage>
        <taxon>Bacteria</taxon>
        <taxon>Bacillati</taxon>
        <taxon>Bacillota</taxon>
        <taxon>Bacilli</taxon>
        <taxon>Bacillales</taxon>
        <taxon>Bacillaceae</taxon>
        <taxon>Alteribacillus</taxon>
    </lineage>
</organism>
<reference evidence="1 2" key="1">
    <citation type="submission" date="2016-10" db="EMBL/GenBank/DDBJ databases">
        <authorList>
            <person name="de Groot N.N."/>
        </authorList>
    </citation>
    <scope>NUCLEOTIDE SEQUENCE [LARGE SCALE GENOMIC DNA]</scope>
    <source>
        <strain evidence="1 2">DSM 21632</strain>
    </source>
</reference>
<dbReference type="OrthoDB" id="2979096at2"/>
<evidence type="ECO:0000313" key="1">
    <source>
        <dbReference type="EMBL" id="SDH02398.1"/>
    </source>
</evidence>
<accession>A0A1G7Z0U9</accession>